<dbReference type="Pfam" id="PF18029">
    <property type="entry name" value="Glyoxalase_6"/>
    <property type="match status" value="1"/>
</dbReference>
<organism evidence="2 3">
    <name type="scientific">Novosphingobium soli</name>
    <dbReference type="NCBI Taxonomy" id="574956"/>
    <lineage>
        <taxon>Bacteria</taxon>
        <taxon>Pseudomonadati</taxon>
        <taxon>Pseudomonadota</taxon>
        <taxon>Alphaproteobacteria</taxon>
        <taxon>Sphingomonadales</taxon>
        <taxon>Sphingomonadaceae</taxon>
        <taxon>Novosphingobium</taxon>
    </lineage>
</organism>
<comment type="caution">
    <text evidence="2">The sequence shown here is derived from an EMBL/GenBank/DDBJ whole genome shotgun (WGS) entry which is preliminary data.</text>
</comment>
<evidence type="ECO:0000313" key="3">
    <source>
        <dbReference type="Proteomes" id="UP001589798"/>
    </source>
</evidence>
<dbReference type="SUPFAM" id="SSF54593">
    <property type="entry name" value="Glyoxalase/Bleomycin resistance protein/Dihydroxybiphenyl dioxygenase"/>
    <property type="match status" value="1"/>
</dbReference>
<sequence length="136" mass="14432">MSLAPTLAPTLVYVTFLARDVAALAQFYVDALGLEEVLASRDERYREVRGGGCMIGFATQAVRPFIKLPEIEPVGTRAIVTFDVGTVAQVAVMAARAVAQGATLVREGQDTFFGQHQAVLSDPEGNVFRLSAASGS</sequence>
<protein>
    <submittedName>
        <fullName evidence="2">VOC family protein</fullName>
    </submittedName>
</protein>
<proteinExistence type="predicted"/>
<accession>A0ABV6CV78</accession>
<dbReference type="InterPro" id="IPR041581">
    <property type="entry name" value="Glyoxalase_6"/>
</dbReference>
<dbReference type="Proteomes" id="UP001589798">
    <property type="component" value="Unassembled WGS sequence"/>
</dbReference>
<keyword evidence="3" id="KW-1185">Reference proteome</keyword>
<evidence type="ECO:0000259" key="1">
    <source>
        <dbReference type="PROSITE" id="PS51819"/>
    </source>
</evidence>
<dbReference type="RefSeq" id="WP_379487390.1">
    <property type="nucleotide sequence ID" value="NZ_JBHLWK010000012.1"/>
</dbReference>
<gene>
    <name evidence="2" type="ORF">ACFFJC_10140</name>
</gene>
<dbReference type="PROSITE" id="PS51819">
    <property type="entry name" value="VOC"/>
    <property type="match status" value="1"/>
</dbReference>
<reference evidence="2 3" key="1">
    <citation type="submission" date="2024-09" db="EMBL/GenBank/DDBJ databases">
        <authorList>
            <person name="Sun Q."/>
            <person name="Mori K."/>
        </authorList>
    </citation>
    <scope>NUCLEOTIDE SEQUENCE [LARGE SCALE GENOMIC DNA]</scope>
    <source>
        <strain evidence="2 3">CCM 7706</strain>
    </source>
</reference>
<dbReference type="InterPro" id="IPR037523">
    <property type="entry name" value="VOC_core"/>
</dbReference>
<name>A0ABV6CV78_9SPHN</name>
<feature type="domain" description="VOC" evidence="1">
    <location>
        <begin position="10"/>
        <end position="133"/>
    </location>
</feature>
<dbReference type="EMBL" id="JBHLWK010000012">
    <property type="protein sequence ID" value="MFC0204632.1"/>
    <property type="molecule type" value="Genomic_DNA"/>
</dbReference>
<evidence type="ECO:0000313" key="2">
    <source>
        <dbReference type="EMBL" id="MFC0204632.1"/>
    </source>
</evidence>
<dbReference type="Gene3D" id="3.10.180.10">
    <property type="entry name" value="2,3-Dihydroxybiphenyl 1,2-Dioxygenase, domain 1"/>
    <property type="match status" value="1"/>
</dbReference>
<dbReference type="InterPro" id="IPR029068">
    <property type="entry name" value="Glyas_Bleomycin-R_OHBP_Dase"/>
</dbReference>